<dbReference type="PANTHER" id="PTHR10836:SF111">
    <property type="entry name" value="GLYCERALDEHYDE-3-PHOSPHATE DEHYDROGENASE"/>
    <property type="match status" value="1"/>
</dbReference>
<gene>
    <name evidence="22" type="ORF">LTLLF_182315</name>
</gene>
<dbReference type="Gene3D" id="3.40.50.720">
    <property type="entry name" value="NAD(P)-binding Rossmann-like Domain"/>
    <property type="match status" value="1"/>
</dbReference>
<evidence type="ECO:0000256" key="20">
    <source>
        <dbReference type="ARBA" id="ARBA00048005"/>
    </source>
</evidence>
<dbReference type="GO" id="GO:0051287">
    <property type="term" value="F:NAD binding"/>
    <property type="evidence" value="ECO:0007669"/>
    <property type="project" value="InterPro"/>
</dbReference>
<evidence type="ECO:0000256" key="18">
    <source>
        <dbReference type="ARBA" id="ARBA00046997"/>
    </source>
</evidence>
<dbReference type="InterPro" id="IPR036291">
    <property type="entry name" value="NAD(P)-bd_dom_sf"/>
</dbReference>
<dbReference type="Pfam" id="PF00044">
    <property type="entry name" value="Gp_dh_N"/>
    <property type="match status" value="1"/>
</dbReference>
<keyword evidence="15" id="KW-0206">Cytoskeleton</keyword>
<dbReference type="InterPro" id="IPR020830">
    <property type="entry name" value="GlycerAld_3-P_DH_AS"/>
</dbReference>
<evidence type="ECO:0000256" key="17">
    <source>
        <dbReference type="ARBA" id="ARBA00031890"/>
    </source>
</evidence>
<evidence type="ECO:0000313" key="23">
    <source>
        <dbReference type="Proteomes" id="UP000710432"/>
    </source>
</evidence>
<dbReference type="GO" id="GO:0005634">
    <property type="term" value="C:nucleus"/>
    <property type="evidence" value="ECO:0007669"/>
    <property type="project" value="UniProtKB-SubCell"/>
</dbReference>
<comment type="similarity">
    <text evidence="5">Belongs to the glyceraldehyde-3-phosphate dehydrogenase family.</text>
</comment>
<feature type="domain" description="Glyceraldehyde 3-phosphate dehydrogenase NAD(P) binding" evidence="21">
    <location>
        <begin position="1"/>
        <end position="98"/>
    </location>
</feature>
<evidence type="ECO:0000256" key="9">
    <source>
        <dbReference type="ARBA" id="ARBA00022703"/>
    </source>
</evidence>
<keyword evidence="14" id="KW-0324">Glycolysis</keyword>
<dbReference type="Pfam" id="PF02800">
    <property type="entry name" value="Gp_dh_C"/>
    <property type="match status" value="1"/>
</dbReference>
<dbReference type="GO" id="GO:0006417">
    <property type="term" value="P:regulation of translation"/>
    <property type="evidence" value="ECO:0007669"/>
    <property type="project" value="UniProtKB-KW"/>
</dbReference>
<evidence type="ECO:0000256" key="10">
    <source>
        <dbReference type="ARBA" id="ARBA00022799"/>
    </source>
</evidence>
<evidence type="ECO:0000256" key="12">
    <source>
        <dbReference type="ARBA" id="ARBA00023002"/>
    </source>
</evidence>
<evidence type="ECO:0000256" key="19">
    <source>
        <dbReference type="ARBA" id="ARBA00047698"/>
    </source>
</evidence>
<evidence type="ECO:0000256" key="8">
    <source>
        <dbReference type="ARBA" id="ARBA00022679"/>
    </source>
</evidence>
<organism evidence="22 23">
    <name type="scientific">Microtus ochrogaster</name>
    <name type="common">Prairie vole</name>
    <dbReference type="NCBI Taxonomy" id="79684"/>
    <lineage>
        <taxon>Eukaryota</taxon>
        <taxon>Metazoa</taxon>
        <taxon>Chordata</taxon>
        <taxon>Craniata</taxon>
        <taxon>Vertebrata</taxon>
        <taxon>Euteleostomi</taxon>
        <taxon>Mammalia</taxon>
        <taxon>Eutheria</taxon>
        <taxon>Euarchontoglires</taxon>
        <taxon>Glires</taxon>
        <taxon>Rodentia</taxon>
        <taxon>Myomorpha</taxon>
        <taxon>Muroidea</taxon>
        <taxon>Cricetidae</taxon>
        <taxon>Arvicolinae</taxon>
        <taxon>Microtus</taxon>
    </lineage>
</organism>
<dbReference type="Gene3D" id="3.30.360.10">
    <property type="entry name" value="Dihydrodipicolinate Reductase, domain 2"/>
    <property type="match status" value="1"/>
</dbReference>
<evidence type="ECO:0000256" key="14">
    <source>
        <dbReference type="ARBA" id="ARBA00023152"/>
    </source>
</evidence>
<dbReference type="Proteomes" id="UP000710432">
    <property type="component" value="Unassembled WGS sequence"/>
</dbReference>
<evidence type="ECO:0000256" key="4">
    <source>
        <dbReference type="ARBA" id="ARBA00004869"/>
    </source>
</evidence>
<dbReference type="SMART" id="SM00846">
    <property type="entry name" value="Gp_dh_N"/>
    <property type="match status" value="1"/>
</dbReference>
<protein>
    <recommendedName>
        <fullName evidence="6">glyceraldehyde-3-phosphate dehydrogenase (phosphorylating)</fullName>
        <ecNumber evidence="6">1.2.1.12</ecNumber>
    </recommendedName>
    <alternativeName>
        <fullName evidence="17">Peptidyl-cysteine S-nitrosylase GAPDH</fullName>
    </alternativeName>
</protein>
<keyword evidence="16" id="KW-0539">Nucleus</keyword>
<dbReference type="GO" id="GO:0005856">
    <property type="term" value="C:cytoskeleton"/>
    <property type="evidence" value="ECO:0007669"/>
    <property type="project" value="UniProtKB-SubCell"/>
</dbReference>
<evidence type="ECO:0000256" key="6">
    <source>
        <dbReference type="ARBA" id="ARBA00013119"/>
    </source>
</evidence>
<dbReference type="GO" id="GO:0005829">
    <property type="term" value="C:cytosol"/>
    <property type="evidence" value="ECO:0007669"/>
    <property type="project" value="UniProtKB-SubCell"/>
</dbReference>
<dbReference type="EMBL" id="JAATJU010025000">
    <property type="protein sequence ID" value="KAH0504551.1"/>
    <property type="molecule type" value="Genomic_DNA"/>
</dbReference>
<keyword evidence="10" id="KW-0702">S-nitrosylation</keyword>
<keyword evidence="13" id="KW-0520">NAD</keyword>
<evidence type="ECO:0000256" key="3">
    <source>
        <dbReference type="ARBA" id="ARBA00004514"/>
    </source>
</evidence>
<proteinExistence type="inferred from homology"/>
<comment type="subunit">
    <text evidence="18">Homotetramer. Interacts with TPPP; the interaction is direct. Interacts (when S-nitrosylated) with SIAH1; leading to nuclear translocation. Interacts with RILPL1/GOSPEL, leading to prevent the interaction between GAPDH and SIAH1 and prevent nuclear translocation. Interacts with CHP1; the interaction increases the binding of CHP1 with microtubules. Associates with microtubules. Interacts with EIF1AD, USP25, PRKCI and WARS1. Interacts with phosphorylated RPL13A; inhibited by oxidatively-modified low-densitity lipoprotein (LDL(ox)). Component of the GAIT complex. Interacts with FKBP6; leading to inhibit GAPDH catalytic activity. Interacts with TRAF2, promoting TRAF2 ubiquitination. Interacts with TRAF3, promoting TRAF3 ubiquitination.</text>
</comment>
<accession>A0A8J6G228</accession>
<evidence type="ECO:0000256" key="5">
    <source>
        <dbReference type="ARBA" id="ARBA00007406"/>
    </source>
</evidence>
<evidence type="ECO:0000256" key="7">
    <source>
        <dbReference type="ARBA" id="ARBA00022490"/>
    </source>
</evidence>
<comment type="catalytic activity">
    <reaction evidence="20">
        <text>S-nitroso-L-cysteinyl-[GAPDH] + L-cysteinyl-[protein] = L-cysteinyl-[GAPDH] + S-nitroso-L-cysteinyl-[protein]</text>
        <dbReference type="Rhea" id="RHEA:66684"/>
        <dbReference type="Rhea" id="RHEA-COMP:10131"/>
        <dbReference type="Rhea" id="RHEA-COMP:17089"/>
        <dbReference type="Rhea" id="RHEA-COMP:17090"/>
        <dbReference type="Rhea" id="RHEA-COMP:17091"/>
        <dbReference type="ChEBI" id="CHEBI:29950"/>
        <dbReference type="ChEBI" id="CHEBI:149494"/>
    </reaction>
    <physiologicalReaction direction="left-to-right" evidence="20">
        <dbReference type="Rhea" id="RHEA:66685"/>
    </physiologicalReaction>
</comment>
<dbReference type="EC" id="1.2.1.12" evidence="6"/>
<keyword evidence="9" id="KW-0053">Apoptosis</keyword>
<evidence type="ECO:0000256" key="2">
    <source>
        <dbReference type="ARBA" id="ARBA00004245"/>
    </source>
</evidence>
<evidence type="ECO:0000256" key="16">
    <source>
        <dbReference type="ARBA" id="ARBA00023242"/>
    </source>
</evidence>
<comment type="catalytic activity">
    <reaction evidence="19">
        <text>D-glyceraldehyde 3-phosphate + phosphate + NAD(+) = (2R)-3-phospho-glyceroyl phosphate + NADH + H(+)</text>
        <dbReference type="Rhea" id="RHEA:10300"/>
        <dbReference type="ChEBI" id="CHEBI:15378"/>
        <dbReference type="ChEBI" id="CHEBI:43474"/>
        <dbReference type="ChEBI" id="CHEBI:57540"/>
        <dbReference type="ChEBI" id="CHEBI:57604"/>
        <dbReference type="ChEBI" id="CHEBI:57945"/>
        <dbReference type="ChEBI" id="CHEBI:59776"/>
        <dbReference type="EC" id="1.2.1.12"/>
    </reaction>
</comment>
<comment type="caution">
    <text evidence="22">The sequence shown here is derived from an EMBL/GenBank/DDBJ whole genome shotgun (WGS) entry which is preliminary data.</text>
</comment>
<evidence type="ECO:0000313" key="22">
    <source>
        <dbReference type="EMBL" id="KAH0504551.1"/>
    </source>
</evidence>
<keyword evidence="7" id="KW-0963">Cytoplasm</keyword>
<dbReference type="GO" id="GO:0006096">
    <property type="term" value="P:glycolytic process"/>
    <property type="evidence" value="ECO:0007669"/>
    <property type="project" value="UniProtKB-KW"/>
</dbReference>
<dbReference type="InterPro" id="IPR020828">
    <property type="entry name" value="GlycerAld_3-P_DH_NAD(P)-bd"/>
</dbReference>
<dbReference type="PROSITE" id="PS00071">
    <property type="entry name" value="GAPDH"/>
    <property type="match status" value="1"/>
</dbReference>
<evidence type="ECO:0000256" key="11">
    <source>
        <dbReference type="ARBA" id="ARBA00022845"/>
    </source>
</evidence>
<keyword evidence="11" id="KW-0810">Translation regulation</keyword>
<evidence type="ECO:0000259" key="21">
    <source>
        <dbReference type="SMART" id="SM00846"/>
    </source>
</evidence>
<evidence type="ECO:0000256" key="1">
    <source>
        <dbReference type="ARBA" id="ARBA00004123"/>
    </source>
</evidence>
<keyword evidence="8" id="KW-0808">Transferase</keyword>
<evidence type="ECO:0000256" key="13">
    <source>
        <dbReference type="ARBA" id="ARBA00023027"/>
    </source>
</evidence>
<keyword evidence="12" id="KW-0560">Oxidoreductase</keyword>
<reference evidence="22" key="1">
    <citation type="submission" date="2020-03" db="EMBL/GenBank/DDBJ databases">
        <title>Studies in the Genomics of Life Span.</title>
        <authorList>
            <person name="Glass D."/>
        </authorList>
    </citation>
    <scope>NUCLEOTIDE SEQUENCE</scope>
    <source>
        <strain evidence="22">LTLLF</strain>
        <tissue evidence="22">Muscle</tissue>
    </source>
</reference>
<comment type="pathway">
    <text evidence="4">Carbohydrate degradation; glycolysis; pyruvate from D-glyceraldehyde 3-phosphate: step 1/5.</text>
</comment>
<dbReference type="SUPFAM" id="SSF51735">
    <property type="entry name" value="NAD(P)-binding Rossmann-fold domains"/>
    <property type="match status" value="1"/>
</dbReference>
<dbReference type="InterPro" id="IPR020831">
    <property type="entry name" value="GlycerAld/Erythrose_P_DH"/>
</dbReference>
<comment type="subcellular location">
    <subcellularLocation>
        <location evidence="2">Cytoplasm</location>
        <location evidence="2">Cytoskeleton</location>
    </subcellularLocation>
    <subcellularLocation>
        <location evidence="3">Cytoplasm</location>
        <location evidence="3">Cytosol</location>
    </subcellularLocation>
    <subcellularLocation>
        <location evidence="1">Nucleus</location>
    </subcellularLocation>
</comment>
<dbReference type="PANTHER" id="PTHR10836">
    <property type="entry name" value="GLYCERALDEHYDE 3-PHOSPHATE DEHYDROGENASE"/>
    <property type="match status" value="1"/>
</dbReference>
<sequence>MASSMAQSRLNGKLIITGKAITIFQEQDPANIKWGDAGAKYVVESTGVLINMEKAGGHLRVGPKGHHLYPFCRCPMFVMGVDHEKYDNSLKIVNNVSCTTNYLAPLAKVIHDNFGIVEGLMTTDHAITVT</sequence>
<evidence type="ECO:0000256" key="15">
    <source>
        <dbReference type="ARBA" id="ARBA00023212"/>
    </source>
</evidence>
<name>A0A8J6G228_MICOH</name>
<dbReference type="AlphaFoldDB" id="A0A8J6G228"/>
<dbReference type="GO" id="GO:0006915">
    <property type="term" value="P:apoptotic process"/>
    <property type="evidence" value="ECO:0007669"/>
    <property type="project" value="UniProtKB-KW"/>
</dbReference>
<dbReference type="GO" id="GO:0004365">
    <property type="term" value="F:glyceraldehyde-3-phosphate dehydrogenase (NAD+) (phosphorylating) activity"/>
    <property type="evidence" value="ECO:0007669"/>
    <property type="project" value="UniProtKB-EC"/>
</dbReference>
<dbReference type="GO" id="GO:0016740">
    <property type="term" value="F:transferase activity"/>
    <property type="evidence" value="ECO:0007669"/>
    <property type="project" value="UniProtKB-KW"/>
</dbReference>
<dbReference type="InterPro" id="IPR020829">
    <property type="entry name" value="GlycerAld_3-P_DH_cat"/>
</dbReference>